<keyword evidence="3" id="KW-1003">Cell membrane</keyword>
<comment type="subcellular location">
    <subcellularLocation>
        <location evidence="1">Cell membrane</location>
        <topology evidence="1">Multi-pass membrane protein</topology>
    </subcellularLocation>
</comment>
<comment type="caution">
    <text evidence="9">The sequence shown here is derived from an EMBL/GenBank/DDBJ whole genome shotgun (WGS) entry which is preliminary data.</text>
</comment>
<feature type="transmembrane region" description="Helical" evidence="7">
    <location>
        <begin position="125"/>
        <end position="145"/>
    </location>
</feature>
<proteinExistence type="inferred from homology"/>
<dbReference type="EC" id="2.3.1.-" evidence="9"/>
<protein>
    <submittedName>
        <fullName evidence="9">Acyltransferase</fullName>
        <ecNumber evidence="9">2.3.1.-</ecNumber>
    </submittedName>
</protein>
<dbReference type="Proteomes" id="UP001167871">
    <property type="component" value="Unassembled WGS sequence"/>
</dbReference>
<keyword evidence="9" id="KW-0808">Transferase</keyword>
<reference evidence="9" key="2">
    <citation type="submission" date="2024-05" db="EMBL/GenBank/DDBJ databases">
        <title>Identification and characterization of horizontal gene transfer across gut microbiota members of farm animals based on homology search.</title>
        <authorList>
            <person name="Schwarzerova J."/>
            <person name="Nykrynova M."/>
            <person name="Jureckova K."/>
            <person name="Cejkova D."/>
            <person name="Rychlik I."/>
        </authorList>
    </citation>
    <scope>NUCLEOTIDE SEQUENCE</scope>
    <source>
        <strain evidence="9">84_SSukc20</strain>
    </source>
</reference>
<evidence type="ECO:0000313" key="9">
    <source>
        <dbReference type="EMBL" id="MDN0048070.1"/>
    </source>
</evidence>
<feature type="domain" description="Acyltransferase 3" evidence="8">
    <location>
        <begin position="7"/>
        <end position="148"/>
    </location>
</feature>
<evidence type="ECO:0000256" key="1">
    <source>
        <dbReference type="ARBA" id="ARBA00004651"/>
    </source>
</evidence>
<keyword evidence="6 7" id="KW-0472">Membrane</keyword>
<evidence type="ECO:0000256" key="6">
    <source>
        <dbReference type="ARBA" id="ARBA00023136"/>
    </source>
</evidence>
<keyword evidence="5 7" id="KW-1133">Transmembrane helix</keyword>
<evidence type="ECO:0000313" key="10">
    <source>
        <dbReference type="Proteomes" id="UP001167871"/>
    </source>
</evidence>
<dbReference type="EMBL" id="JAUEII010000002">
    <property type="protein sequence ID" value="MDN0048070.1"/>
    <property type="molecule type" value="Genomic_DNA"/>
</dbReference>
<keyword evidence="4 7" id="KW-0812">Transmembrane</keyword>
<name>A0ABT7X1V8_9BACE</name>
<organism evidence="9 10">
    <name type="scientific">Bacteroides gallinaceum</name>
    <dbReference type="NCBI Taxonomy" id="1462571"/>
    <lineage>
        <taxon>Bacteria</taxon>
        <taxon>Pseudomonadati</taxon>
        <taxon>Bacteroidota</taxon>
        <taxon>Bacteroidia</taxon>
        <taxon>Bacteroidales</taxon>
        <taxon>Bacteroidaceae</taxon>
        <taxon>Bacteroides</taxon>
    </lineage>
</organism>
<feature type="transmembrane region" description="Helical" evidence="7">
    <location>
        <begin position="36"/>
        <end position="57"/>
    </location>
</feature>
<evidence type="ECO:0000256" key="2">
    <source>
        <dbReference type="ARBA" id="ARBA00007400"/>
    </source>
</evidence>
<evidence type="ECO:0000256" key="5">
    <source>
        <dbReference type="ARBA" id="ARBA00022989"/>
    </source>
</evidence>
<dbReference type="Pfam" id="PF01757">
    <property type="entry name" value="Acyl_transf_3"/>
    <property type="match status" value="1"/>
</dbReference>
<sequence length="165" mass="18613">MKQLDIINFLRGYSIFTIVLMHLLQSYPIPSGLMKASSFGGAGVHVFILCSGFGLYLSYLNKPLSYQAFLKKRFGRIYWPMAIVCLVTSCWMLFQGQEVLMPLLSNLFLFKMFVPELESSMGGQMWFISTIIQFYIAWPLIVKLININRGGTGSPSSSASRGRQS</sequence>
<accession>A0ABT7X1V8</accession>
<reference evidence="9" key="1">
    <citation type="submission" date="2023-06" db="EMBL/GenBank/DDBJ databases">
        <authorList>
            <person name="Zeman M."/>
            <person name="Kubasova T."/>
            <person name="Jahodarova E."/>
            <person name="Nykrynova M."/>
            <person name="Rychlik I."/>
        </authorList>
    </citation>
    <scope>NUCLEOTIDE SEQUENCE</scope>
    <source>
        <strain evidence="9">84_SSukc20</strain>
    </source>
</reference>
<dbReference type="InterPro" id="IPR002656">
    <property type="entry name" value="Acyl_transf_3_dom"/>
</dbReference>
<dbReference type="GO" id="GO:0016746">
    <property type="term" value="F:acyltransferase activity"/>
    <property type="evidence" value="ECO:0007669"/>
    <property type="project" value="UniProtKB-KW"/>
</dbReference>
<feature type="transmembrane region" description="Helical" evidence="7">
    <location>
        <begin position="77"/>
        <end position="94"/>
    </location>
</feature>
<evidence type="ECO:0000256" key="7">
    <source>
        <dbReference type="SAM" id="Phobius"/>
    </source>
</evidence>
<keyword evidence="9" id="KW-0012">Acyltransferase</keyword>
<evidence type="ECO:0000256" key="3">
    <source>
        <dbReference type="ARBA" id="ARBA00022475"/>
    </source>
</evidence>
<keyword evidence="10" id="KW-1185">Reference proteome</keyword>
<dbReference type="PANTHER" id="PTHR40074">
    <property type="entry name" value="O-ACETYLTRANSFERASE WECH"/>
    <property type="match status" value="1"/>
</dbReference>
<evidence type="ECO:0000259" key="8">
    <source>
        <dbReference type="Pfam" id="PF01757"/>
    </source>
</evidence>
<comment type="similarity">
    <text evidence="2">Belongs to the acyltransferase 3 family.</text>
</comment>
<dbReference type="PANTHER" id="PTHR40074:SF2">
    <property type="entry name" value="O-ACETYLTRANSFERASE WECH"/>
    <property type="match status" value="1"/>
</dbReference>
<dbReference type="RefSeq" id="WP_301638909.1">
    <property type="nucleotide sequence ID" value="NZ_JAUEII010000002.1"/>
</dbReference>
<gene>
    <name evidence="9" type="ORF">QVO10_01490</name>
</gene>
<feature type="transmembrane region" description="Helical" evidence="7">
    <location>
        <begin position="12"/>
        <end position="30"/>
    </location>
</feature>
<evidence type="ECO:0000256" key="4">
    <source>
        <dbReference type="ARBA" id="ARBA00022692"/>
    </source>
</evidence>